<dbReference type="AlphaFoldDB" id="A0A0E9UYC6"/>
<name>A0A0E9UYC6_ANGAN</name>
<accession>A0A0E9UYC6</accession>
<protein>
    <submittedName>
        <fullName evidence="1">Uncharacterized protein</fullName>
    </submittedName>
</protein>
<proteinExistence type="predicted"/>
<sequence length="53" mass="5704">MLTGSGAYVAHCVLMVIDGNYGDFKGVALKHRNRWLIRSTAHLDAAGDKSASK</sequence>
<reference evidence="1" key="2">
    <citation type="journal article" date="2015" name="Fish Shellfish Immunol.">
        <title>Early steps in the European eel (Anguilla anguilla)-Vibrio vulnificus interaction in the gills: Role of the RtxA13 toxin.</title>
        <authorList>
            <person name="Callol A."/>
            <person name="Pajuelo D."/>
            <person name="Ebbesson L."/>
            <person name="Teles M."/>
            <person name="MacKenzie S."/>
            <person name="Amaro C."/>
        </authorList>
    </citation>
    <scope>NUCLEOTIDE SEQUENCE</scope>
</reference>
<reference evidence="1" key="1">
    <citation type="submission" date="2014-11" db="EMBL/GenBank/DDBJ databases">
        <authorList>
            <person name="Amaro Gonzalez C."/>
        </authorList>
    </citation>
    <scope>NUCLEOTIDE SEQUENCE</scope>
</reference>
<evidence type="ECO:0000313" key="1">
    <source>
        <dbReference type="EMBL" id="JAH70731.1"/>
    </source>
</evidence>
<organism evidence="1">
    <name type="scientific">Anguilla anguilla</name>
    <name type="common">European freshwater eel</name>
    <name type="synonym">Muraena anguilla</name>
    <dbReference type="NCBI Taxonomy" id="7936"/>
    <lineage>
        <taxon>Eukaryota</taxon>
        <taxon>Metazoa</taxon>
        <taxon>Chordata</taxon>
        <taxon>Craniata</taxon>
        <taxon>Vertebrata</taxon>
        <taxon>Euteleostomi</taxon>
        <taxon>Actinopterygii</taxon>
        <taxon>Neopterygii</taxon>
        <taxon>Teleostei</taxon>
        <taxon>Anguilliformes</taxon>
        <taxon>Anguillidae</taxon>
        <taxon>Anguilla</taxon>
    </lineage>
</organism>
<dbReference type="EMBL" id="GBXM01037846">
    <property type="protein sequence ID" value="JAH70731.1"/>
    <property type="molecule type" value="Transcribed_RNA"/>
</dbReference>